<evidence type="ECO:0000256" key="1">
    <source>
        <dbReference type="SAM" id="MobiDB-lite"/>
    </source>
</evidence>
<feature type="region of interest" description="Disordered" evidence="1">
    <location>
        <begin position="90"/>
        <end position="111"/>
    </location>
</feature>
<sequence>MITGFGRSQGVAPAISHLRCLRERARIDRTLLPHILAILARTASASVQRDAREQHEFRRSGGLRWGSSRVFMMWSRACVCTRCKSDRVLVSSGGDESSNDDGGFHHRPASL</sequence>
<gene>
    <name evidence="2" type="ORF">L596_003350</name>
</gene>
<reference evidence="2 3" key="2">
    <citation type="journal article" date="2019" name="G3 (Bethesda)">
        <title>Hybrid Assembly of the Genome of the Entomopathogenic Nematode Steinernema carpocapsae Identifies the X-Chromosome.</title>
        <authorList>
            <person name="Serra L."/>
            <person name="Macchietto M."/>
            <person name="Macias-Munoz A."/>
            <person name="McGill C.J."/>
            <person name="Rodriguez I.M."/>
            <person name="Rodriguez B."/>
            <person name="Murad R."/>
            <person name="Mortazavi A."/>
        </authorList>
    </citation>
    <scope>NUCLEOTIDE SEQUENCE [LARGE SCALE GENOMIC DNA]</scope>
    <source>
        <strain evidence="2 3">ALL</strain>
    </source>
</reference>
<keyword evidence="3" id="KW-1185">Reference proteome</keyword>
<dbReference type="Proteomes" id="UP000298663">
    <property type="component" value="Chromosome X"/>
</dbReference>
<dbReference type="AlphaFoldDB" id="A0A4U8UTV3"/>
<organism evidence="2 3">
    <name type="scientific">Steinernema carpocapsae</name>
    <name type="common">Entomopathogenic nematode</name>
    <dbReference type="NCBI Taxonomy" id="34508"/>
    <lineage>
        <taxon>Eukaryota</taxon>
        <taxon>Metazoa</taxon>
        <taxon>Ecdysozoa</taxon>
        <taxon>Nematoda</taxon>
        <taxon>Chromadorea</taxon>
        <taxon>Rhabditida</taxon>
        <taxon>Tylenchina</taxon>
        <taxon>Panagrolaimomorpha</taxon>
        <taxon>Strongyloidoidea</taxon>
        <taxon>Steinernematidae</taxon>
        <taxon>Steinernema</taxon>
    </lineage>
</organism>
<dbReference type="EMBL" id="AZBU02000001">
    <property type="protein sequence ID" value="TMS36095.1"/>
    <property type="molecule type" value="Genomic_DNA"/>
</dbReference>
<protein>
    <submittedName>
        <fullName evidence="2">Uncharacterized protein</fullName>
    </submittedName>
</protein>
<comment type="caution">
    <text evidence="2">The sequence shown here is derived from an EMBL/GenBank/DDBJ whole genome shotgun (WGS) entry which is preliminary data.</text>
</comment>
<proteinExistence type="predicted"/>
<reference evidence="2 3" key="1">
    <citation type="journal article" date="2015" name="Genome Biol.">
        <title>Comparative genomics of Steinernema reveals deeply conserved gene regulatory networks.</title>
        <authorList>
            <person name="Dillman A.R."/>
            <person name="Macchietto M."/>
            <person name="Porter C.F."/>
            <person name="Rogers A."/>
            <person name="Williams B."/>
            <person name="Antoshechkin I."/>
            <person name="Lee M.M."/>
            <person name="Goodwin Z."/>
            <person name="Lu X."/>
            <person name="Lewis E.E."/>
            <person name="Goodrich-Blair H."/>
            <person name="Stock S.P."/>
            <person name="Adams B.J."/>
            <person name="Sternberg P.W."/>
            <person name="Mortazavi A."/>
        </authorList>
    </citation>
    <scope>NUCLEOTIDE SEQUENCE [LARGE SCALE GENOMIC DNA]</scope>
    <source>
        <strain evidence="2 3">ALL</strain>
    </source>
</reference>
<evidence type="ECO:0000313" key="2">
    <source>
        <dbReference type="EMBL" id="TMS36095.1"/>
    </source>
</evidence>
<dbReference type="EMBL" id="CM016762">
    <property type="protein sequence ID" value="TMS36095.1"/>
    <property type="molecule type" value="Genomic_DNA"/>
</dbReference>
<accession>A0A4U8UTV3</accession>
<evidence type="ECO:0000313" key="3">
    <source>
        <dbReference type="Proteomes" id="UP000298663"/>
    </source>
</evidence>
<name>A0A4U8UTV3_STECR</name>